<dbReference type="EC" id="1.10.5.1" evidence="15"/>
<reference evidence="23" key="1">
    <citation type="submission" date="2025-08" db="UniProtKB">
        <authorList>
            <consortium name="RefSeq"/>
        </authorList>
    </citation>
    <scope>IDENTIFICATION</scope>
</reference>
<comment type="catalytic activity">
    <reaction evidence="13">
        <text>1-(beta-D-ribofuranosyl)-1,4-dihydronicotinamide + a quinone + H(+) = beta-nicotinamide D-riboside + a quinol</text>
        <dbReference type="Rhea" id="RHEA:12364"/>
        <dbReference type="ChEBI" id="CHEBI:15378"/>
        <dbReference type="ChEBI" id="CHEBI:15927"/>
        <dbReference type="ChEBI" id="CHEBI:24646"/>
        <dbReference type="ChEBI" id="CHEBI:55458"/>
        <dbReference type="ChEBI" id="CHEBI:132124"/>
        <dbReference type="EC" id="1.10.5.1"/>
    </reaction>
</comment>
<dbReference type="GO" id="GO:0003955">
    <property type="term" value="F:NAD(P)H dehydrogenase (quinone) activity"/>
    <property type="evidence" value="ECO:0007669"/>
    <property type="project" value="TreeGrafter"/>
</dbReference>
<keyword evidence="22" id="KW-1185">Reference proteome</keyword>
<dbReference type="RefSeq" id="XP_029281108.1">
    <property type="nucleotide sequence ID" value="XM_029425248.1"/>
</dbReference>
<evidence type="ECO:0000256" key="9">
    <source>
        <dbReference type="ARBA" id="ARBA00022723"/>
    </source>
</evidence>
<evidence type="ECO:0000313" key="23">
    <source>
        <dbReference type="RefSeq" id="XP_029281108.1"/>
    </source>
</evidence>
<dbReference type="GO" id="GO:0001512">
    <property type="term" value="F:dihydronicotinamide riboside quinone reductase activity"/>
    <property type="evidence" value="ECO:0007669"/>
    <property type="project" value="UniProtKB-EC"/>
</dbReference>
<evidence type="ECO:0000256" key="5">
    <source>
        <dbReference type="ARBA" id="ARBA00011738"/>
    </source>
</evidence>
<dbReference type="FunCoup" id="A0A6J2P5F0">
    <property type="interactions" value="314"/>
</dbReference>
<evidence type="ECO:0000256" key="10">
    <source>
        <dbReference type="ARBA" id="ARBA00022827"/>
    </source>
</evidence>
<protein>
    <recommendedName>
        <fullName evidence="16">Ribosyldihydronicotinamide dehydrogenase [quinone]</fullName>
        <ecNumber evidence="15">1.10.5.1</ecNumber>
    </recommendedName>
    <alternativeName>
        <fullName evidence="19">NRH dehydrogenase [quinone] 2</fullName>
    </alternativeName>
    <alternativeName>
        <fullName evidence="18">NRH:quinone oxidoreductase 2</fullName>
    </alternativeName>
    <alternativeName>
        <fullName evidence="17">Quinone reductase 2</fullName>
    </alternativeName>
</protein>
<gene>
    <name evidence="23" type="primary">nqo1</name>
</gene>
<evidence type="ECO:0000256" key="13">
    <source>
        <dbReference type="ARBA" id="ARBA00052759"/>
    </source>
</evidence>
<name>A0A6J2P5F0_COTGO</name>
<evidence type="ECO:0000259" key="21">
    <source>
        <dbReference type="Pfam" id="PF02525"/>
    </source>
</evidence>
<evidence type="ECO:0000256" key="16">
    <source>
        <dbReference type="ARBA" id="ARBA00073982"/>
    </source>
</evidence>
<dbReference type="GO" id="GO:0046872">
    <property type="term" value="F:metal ion binding"/>
    <property type="evidence" value="ECO:0007669"/>
    <property type="project" value="UniProtKB-KW"/>
</dbReference>
<accession>A0A6J2P5F0</accession>
<keyword evidence="7" id="KW-0597">Phosphoprotein</keyword>
<keyword evidence="12" id="KW-0560">Oxidoreductase</keyword>
<evidence type="ECO:0000256" key="4">
    <source>
        <dbReference type="ARBA" id="ARBA00006252"/>
    </source>
</evidence>
<keyword evidence="9" id="KW-0479">Metal-binding</keyword>
<dbReference type="GeneID" id="115003455"/>
<evidence type="ECO:0000256" key="19">
    <source>
        <dbReference type="ARBA" id="ARBA00083661"/>
    </source>
</evidence>
<proteinExistence type="inferred from homology"/>
<evidence type="ECO:0000256" key="7">
    <source>
        <dbReference type="ARBA" id="ARBA00022553"/>
    </source>
</evidence>
<evidence type="ECO:0000256" key="8">
    <source>
        <dbReference type="ARBA" id="ARBA00022630"/>
    </source>
</evidence>
<feature type="region of interest" description="Disordered" evidence="20">
    <location>
        <begin position="325"/>
        <end position="355"/>
    </location>
</feature>
<evidence type="ECO:0000256" key="2">
    <source>
        <dbReference type="ARBA" id="ARBA00001974"/>
    </source>
</evidence>
<sequence>MPSYNSLSRPMATLQQMFFLRQATAGLDYQLGLQGTLKNRTVTTEVRTGNNQVKAVECKATLAALSGSQKTQKTALIVYAHQSPGSFNAAVRDVAMQELKTQGYKVLVSDLYAMNFRANAMQHDIIGDVKNPELFQYGEETMHAWMEGRLSDDIVAEQRKVEEAELIIFQFPLYWFSVPAIMKGWMDRVLTQGFAFSLEKMYNNGIFKDKKAMLSFTTGATQTMFQPDGLNGDINISLWPLQNGTLHFCGFQVLAPQIFWSPAHCPAAVRTAMLDGWRARLKGLLAEKPLTFAPCELFDLSFQGGFTLWPKVREEQESQLYGITTGHHLGKPLPPDNQIKAQPTDESSAKPDCRN</sequence>
<evidence type="ECO:0000256" key="17">
    <source>
        <dbReference type="ARBA" id="ARBA00077622"/>
    </source>
</evidence>
<comment type="function">
    <text evidence="14">The enzyme apparently serves as a quinone reductase in connection with conjugation reactions of hydroquinones involved in detoxification pathways as well as in biosynthetic processes such as the vitamin K-dependent gamma-carboxylation of glutamate residues in prothrombin synthesis.</text>
</comment>
<evidence type="ECO:0000256" key="12">
    <source>
        <dbReference type="ARBA" id="ARBA00023002"/>
    </source>
</evidence>
<evidence type="ECO:0000256" key="6">
    <source>
        <dbReference type="ARBA" id="ARBA00022490"/>
    </source>
</evidence>
<dbReference type="PANTHER" id="PTHR10204">
    <property type="entry name" value="NAD P H OXIDOREDUCTASE-RELATED"/>
    <property type="match status" value="1"/>
</dbReference>
<dbReference type="SUPFAM" id="SSF52218">
    <property type="entry name" value="Flavoproteins"/>
    <property type="match status" value="1"/>
</dbReference>
<comment type="subunit">
    <text evidence="5">Homodimer.</text>
</comment>
<dbReference type="InterPro" id="IPR003680">
    <property type="entry name" value="Flavodoxin_fold"/>
</dbReference>
<evidence type="ECO:0000256" key="11">
    <source>
        <dbReference type="ARBA" id="ARBA00022833"/>
    </source>
</evidence>
<comment type="subcellular location">
    <subcellularLocation>
        <location evidence="3">Cytoplasm</location>
    </subcellularLocation>
</comment>
<dbReference type="FunFam" id="3.40.50.360:FF:000030">
    <property type="entry name" value="ribosyldihydronicotinamide dehydrogenase [quinone]"/>
    <property type="match status" value="1"/>
</dbReference>
<comment type="cofactor">
    <cofactor evidence="1">
        <name>Zn(2+)</name>
        <dbReference type="ChEBI" id="CHEBI:29105"/>
    </cofactor>
</comment>
<evidence type="ECO:0000256" key="14">
    <source>
        <dbReference type="ARBA" id="ARBA00054856"/>
    </source>
</evidence>
<keyword evidence="8" id="KW-0285">Flavoprotein</keyword>
<comment type="similarity">
    <text evidence="4">Belongs to the NAD(P)H dehydrogenase (quinone) family.</text>
</comment>
<comment type="cofactor">
    <cofactor evidence="2">
        <name>FAD</name>
        <dbReference type="ChEBI" id="CHEBI:57692"/>
    </cofactor>
</comment>
<dbReference type="KEGG" id="cgob:115003455"/>
<evidence type="ECO:0000313" key="22">
    <source>
        <dbReference type="Proteomes" id="UP000504630"/>
    </source>
</evidence>
<dbReference type="InParanoid" id="A0A6J2P5F0"/>
<dbReference type="GO" id="GO:0005829">
    <property type="term" value="C:cytosol"/>
    <property type="evidence" value="ECO:0007669"/>
    <property type="project" value="TreeGrafter"/>
</dbReference>
<dbReference type="CTD" id="1728"/>
<dbReference type="AlphaFoldDB" id="A0A6J2P5F0"/>
<keyword evidence="10" id="KW-0274">FAD</keyword>
<dbReference type="OrthoDB" id="26889at2759"/>
<dbReference type="Gene3D" id="3.40.50.360">
    <property type="match status" value="1"/>
</dbReference>
<organism evidence="22 23">
    <name type="scientific">Cottoperca gobio</name>
    <name type="common">Frogmouth</name>
    <name type="synonym">Aphritis gobio</name>
    <dbReference type="NCBI Taxonomy" id="56716"/>
    <lineage>
        <taxon>Eukaryota</taxon>
        <taxon>Metazoa</taxon>
        <taxon>Chordata</taxon>
        <taxon>Craniata</taxon>
        <taxon>Vertebrata</taxon>
        <taxon>Euteleostomi</taxon>
        <taxon>Actinopterygii</taxon>
        <taxon>Neopterygii</taxon>
        <taxon>Teleostei</taxon>
        <taxon>Neoteleostei</taxon>
        <taxon>Acanthomorphata</taxon>
        <taxon>Eupercaria</taxon>
        <taxon>Perciformes</taxon>
        <taxon>Notothenioidei</taxon>
        <taxon>Bovichtidae</taxon>
        <taxon>Cottoperca</taxon>
    </lineage>
</organism>
<keyword evidence="11" id="KW-0862">Zinc</keyword>
<dbReference type="InterPro" id="IPR051545">
    <property type="entry name" value="NAD(P)H_dehydrogenase_qn"/>
</dbReference>
<feature type="domain" description="Flavodoxin-like fold" evidence="21">
    <location>
        <begin position="74"/>
        <end position="261"/>
    </location>
</feature>
<evidence type="ECO:0000256" key="20">
    <source>
        <dbReference type="SAM" id="MobiDB-lite"/>
    </source>
</evidence>
<dbReference type="Pfam" id="PF02525">
    <property type="entry name" value="Flavodoxin_2"/>
    <property type="match status" value="1"/>
</dbReference>
<dbReference type="Proteomes" id="UP000504630">
    <property type="component" value="Chromosome 3"/>
</dbReference>
<evidence type="ECO:0000256" key="15">
    <source>
        <dbReference type="ARBA" id="ARBA00066401"/>
    </source>
</evidence>
<keyword evidence="6" id="KW-0963">Cytoplasm</keyword>
<evidence type="ECO:0000256" key="18">
    <source>
        <dbReference type="ARBA" id="ARBA00077696"/>
    </source>
</evidence>
<dbReference type="InterPro" id="IPR029039">
    <property type="entry name" value="Flavoprotein-like_sf"/>
</dbReference>
<dbReference type="PANTHER" id="PTHR10204:SF34">
    <property type="entry name" value="NAD(P)H DEHYDROGENASE [QUINONE] 1 ISOFORM 1"/>
    <property type="match status" value="1"/>
</dbReference>
<evidence type="ECO:0000256" key="3">
    <source>
        <dbReference type="ARBA" id="ARBA00004496"/>
    </source>
</evidence>
<evidence type="ECO:0000256" key="1">
    <source>
        <dbReference type="ARBA" id="ARBA00001947"/>
    </source>
</evidence>